<dbReference type="NCBIfam" id="TIGR03353">
    <property type="entry name" value="VI_chp_4"/>
    <property type="match status" value="1"/>
</dbReference>
<dbReference type="OrthoDB" id="9775333at2"/>
<accession>A0A178KMC6</accession>
<organism evidence="1 2">
    <name type="scientific">Photobacterium jeanii</name>
    <dbReference type="NCBI Taxonomy" id="858640"/>
    <lineage>
        <taxon>Bacteria</taxon>
        <taxon>Pseudomonadati</taxon>
        <taxon>Pseudomonadota</taxon>
        <taxon>Gammaproteobacteria</taxon>
        <taxon>Vibrionales</taxon>
        <taxon>Vibrionaceae</taxon>
        <taxon>Photobacterium</taxon>
    </lineage>
</organism>
<dbReference type="InterPro" id="IPR010263">
    <property type="entry name" value="T6SS_TssK"/>
</dbReference>
<dbReference type="Proteomes" id="UP000078503">
    <property type="component" value="Unassembled WGS sequence"/>
</dbReference>
<dbReference type="PANTHER" id="PTHR35566:SF1">
    <property type="entry name" value="TYPE VI SECRETION SYSTEM BASEPLATE COMPONENT TSSK1"/>
    <property type="match status" value="1"/>
</dbReference>
<dbReference type="STRING" id="858640.A3K86_02630"/>
<comment type="caution">
    <text evidence="1">The sequence shown here is derived from an EMBL/GenBank/DDBJ whole genome shotgun (WGS) entry which is preliminary data.</text>
</comment>
<sequence length="440" mass="50237">MDKNKVVWSEGMFLSPQHFQQQERYLEGFTKDYCGLMHPSRYGLAEFNLDHSMTSIGKVGIKNAKGIFPDGTPFDIRNGLALDIPAGTIDKLVYLAMPIYRSGVVNVGEKSDRNRRYHRVDHNVFDTSRGNSEALQLELAELNIVLKLEGEDLQDYTLIPIAHVSEHKSDGEIELNQAFIPTSLYFTVSNYLKEGVSELYAQMQYRARTISQRLQVESASKSHQALMRDYLWLQSLGRWLPMVKYWLDVGTTAPQEVYHQCLQIVGEMQGLNGEMPQEYEGWNNHKLYSLFSTLFVDMRVLLREVQLDNVTTLTWDSNLFLKRRLLRTLVQDRALYNSGRFILVVSSPLGSVQLSEQFPLAVKLAGNSAIADLVRNSLSGVPLRTLPIAPSELKLRTDAAYFELDTQSDIWHDLVQKDEPIALHVDSRIGDVEIEFYVIR</sequence>
<evidence type="ECO:0000313" key="2">
    <source>
        <dbReference type="Proteomes" id="UP000078503"/>
    </source>
</evidence>
<dbReference type="RefSeq" id="WP_068327275.1">
    <property type="nucleotide sequence ID" value="NZ_LVHF01000012.1"/>
</dbReference>
<name>A0A178KMC6_9GAMM</name>
<gene>
    <name evidence="1" type="ORF">A3K86_02630</name>
</gene>
<reference evidence="1 2" key="1">
    <citation type="submission" date="2016-03" db="EMBL/GenBank/DDBJ databases">
        <title>Photobacterium proteolyticum sp. nov. a protease producing bacterium isolated from ocean sediments of Laizhou Bay.</title>
        <authorList>
            <person name="Li Y."/>
        </authorList>
    </citation>
    <scope>NUCLEOTIDE SEQUENCE [LARGE SCALE GENOMIC DNA]</scope>
    <source>
        <strain evidence="1 2">R-40508</strain>
    </source>
</reference>
<protein>
    <submittedName>
        <fullName evidence="1">Type VI secretion protein</fullName>
    </submittedName>
</protein>
<keyword evidence="2" id="KW-1185">Reference proteome</keyword>
<dbReference type="Pfam" id="PF05936">
    <property type="entry name" value="T6SS_VasE"/>
    <property type="match status" value="1"/>
</dbReference>
<dbReference type="PANTHER" id="PTHR35566">
    <property type="entry name" value="BLR3599 PROTEIN"/>
    <property type="match status" value="1"/>
</dbReference>
<dbReference type="EMBL" id="LVHF01000012">
    <property type="protein sequence ID" value="OAN17833.1"/>
    <property type="molecule type" value="Genomic_DNA"/>
</dbReference>
<dbReference type="AlphaFoldDB" id="A0A178KMC6"/>
<proteinExistence type="predicted"/>
<evidence type="ECO:0000313" key="1">
    <source>
        <dbReference type="EMBL" id="OAN17833.1"/>
    </source>
</evidence>